<dbReference type="EMBL" id="LKAM01000006">
    <property type="protein sequence ID" value="KUM48039.1"/>
    <property type="molecule type" value="Genomic_DNA"/>
</dbReference>
<reference evidence="1" key="1">
    <citation type="journal article" date="2015" name="Genome Biol. Evol.">
        <title>Organellar Genomes of White Spruce (Picea glauca): Assembly and Annotation.</title>
        <authorList>
            <person name="Jackman S.D."/>
            <person name="Warren R.L."/>
            <person name="Gibb E.A."/>
            <person name="Vandervalk B.P."/>
            <person name="Mohamadi H."/>
            <person name="Chu J."/>
            <person name="Raymond A."/>
            <person name="Pleasance S."/>
            <person name="Coope R."/>
            <person name="Wildung M.R."/>
            <person name="Ritland C.E."/>
            <person name="Bousquet J."/>
            <person name="Jones S.J."/>
            <person name="Bohlmann J."/>
            <person name="Birol I."/>
        </authorList>
    </citation>
    <scope>NUCLEOTIDE SEQUENCE [LARGE SCALE GENOMIC DNA]</scope>
    <source>
        <tissue evidence="1">Flushing bud</tissue>
    </source>
</reference>
<gene>
    <name evidence="1" type="ORF">ABT39_MTgene5035</name>
</gene>
<evidence type="ECO:0000313" key="1">
    <source>
        <dbReference type="EMBL" id="KUM48039.1"/>
    </source>
</evidence>
<sequence length="41" mass="5010">MNQIELKLLGKQPVQKPSCYWPSNCLLLWLISLPRLCYWWF</sequence>
<geneLocation type="mitochondrion" evidence="1"/>
<name>A0A101LZ72_PICGL</name>
<keyword evidence="1" id="KW-0496">Mitochondrion</keyword>
<organism evidence="1">
    <name type="scientific">Picea glauca</name>
    <name type="common">White spruce</name>
    <name type="synonym">Pinus glauca</name>
    <dbReference type="NCBI Taxonomy" id="3330"/>
    <lineage>
        <taxon>Eukaryota</taxon>
        <taxon>Viridiplantae</taxon>
        <taxon>Streptophyta</taxon>
        <taxon>Embryophyta</taxon>
        <taxon>Tracheophyta</taxon>
        <taxon>Spermatophyta</taxon>
        <taxon>Pinopsida</taxon>
        <taxon>Pinidae</taxon>
        <taxon>Conifers I</taxon>
        <taxon>Pinales</taxon>
        <taxon>Pinaceae</taxon>
        <taxon>Picea</taxon>
    </lineage>
</organism>
<proteinExistence type="predicted"/>
<protein>
    <submittedName>
        <fullName evidence="1">Uncharacterized protein</fullName>
    </submittedName>
</protein>
<dbReference type="AlphaFoldDB" id="A0A101LZ72"/>
<accession>A0A101LZ72</accession>
<comment type="caution">
    <text evidence="1">The sequence shown here is derived from an EMBL/GenBank/DDBJ whole genome shotgun (WGS) entry which is preliminary data.</text>
</comment>